<dbReference type="Proteomes" id="UP000180175">
    <property type="component" value="Chromosome"/>
</dbReference>
<dbReference type="KEGG" id="aia:AWH56_004275"/>
<feature type="transmembrane region" description="Helical" evidence="6">
    <location>
        <begin position="99"/>
        <end position="120"/>
    </location>
</feature>
<sequence>MEESLVLFFEQYSNYALIISIVINIIVAIFGFIPSFFVTGANIIFFGFWTGTLISFLGESIGAIVAFLLYRKGFKKLSTLTVEKYPKAKTLLWKQGKEAFYLILSLRLLPFVPSGLVTFISSIGKVSFIIFAIASTIGKVPALLIEAYSVYQVTQWTWQGKVILVGAGLYLVILAFKNNRNK</sequence>
<keyword evidence="10" id="KW-1185">Reference proteome</keyword>
<dbReference type="Pfam" id="PF09335">
    <property type="entry name" value="VTT_dom"/>
    <property type="match status" value="1"/>
</dbReference>
<evidence type="ECO:0000256" key="6">
    <source>
        <dbReference type="RuleBase" id="RU366058"/>
    </source>
</evidence>
<evidence type="ECO:0000256" key="2">
    <source>
        <dbReference type="ARBA" id="ARBA00022475"/>
    </source>
</evidence>
<dbReference type="OrthoDB" id="5471155at2"/>
<dbReference type="PANTHER" id="PTHR12677:SF55">
    <property type="entry name" value="UNDECAPRENYL PHOSPHATE TRANSPORTER SAOUHSC_00901-RELATED"/>
    <property type="match status" value="1"/>
</dbReference>
<dbReference type="EMBL" id="LQXD01000182">
    <property type="protein sequence ID" value="OIJ06784.1"/>
    <property type="molecule type" value="Genomic_DNA"/>
</dbReference>
<accession>A0A1S2L397</accession>
<feature type="transmembrane region" description="Helical" evidence="6">
    <location>
        <begin position="43"/>
        <end position="70"/>
    </location>
</feature>
<dbReference type="GO" id="GO:0005886">
    <property type="term" value="C:plasma membrane"/>
    <property type="evidence" value="ECO:0007669"/>
    <property type="project" value="UniProtKB-SubCell"/>
</dbReference>
<evidence type="ECO:0000256" key="3">
    <source>
        <dbReference type="ARBA" id="ARBA00022692"/>
    </source>
</evidence>
<keyword evidence="5 6" id="KW-0472">Membrane</keyword>
<organism evidence="8 10">
    <name type="scientific">Anaerobacillus isosaccharinicus</name>
    <dbReference type="NCBI Taxonomy" id="1532552"/>
    <lineage>
        <taxon>Bacteria</taxon>
        <taxon>Bacillati</taxon>
        <taxon>Bacillota</taxon>
        <taxon>Bacilli</taxon>
        <taxon>Bacillales</taxon>
        <taxon>Bacillaceae</taxon>
        <taxon>Anaerobacillus</taxon>
    </lineage>
</organism>
<feature type="transmembrane region" description="Helical" evidence="6">
    <location>
        <begin position="156"/>
        <end position="176"/>
    </location>
</feature>
<evidence type="ECO:0000256" key="1">
    <source>
        <dbReference type="ARBA" id="ARBA00004651"/>
    </source>
</evidence>
<dbReference type="InterPro" id="IPR015414">
    <property type="entry name" value="TMEM64"/>
</dbReference>
<feature type="transmembrane region" description="Helical" evidence="6">
    <location>
        <begin position="126"/>
        <end position="144"/>
    </location>
</feature>
<evidence type="ECO:0000313" key="8">
    <source>
        <dbReference type="EMBL" id="OIJ06784.1"/>
    </source>
</evidence>
<name>A0A1S2L397_9BACI</name>
<feature type="transmembrane region" description="Helical" evidence="6">
    <location>
        <begin position="12"/>
        <end position="37"/>
    </location>
</feature>
<reference evidence="9" key="4">
    <citation type="submission" date="2020-10" db="EMBL/GenBank/DDBJ databases">
        <authorList>
            <person name="Bassil N.M."/>
            <person name="Lloyd J.R."/>
        </authorList>
    </citation>
    <scope>NUCLEOTIDE SEQUENCE</scope>
    <source>
        <strain evidence="9">NB2006</strain>
    </source>
</reference>
<dbReference type="PANTHER" id="PTHR12677">
    <property type="entry name" value="GOLGI APPARATUS MEMBRANE PROTEIN TVP38-RELATED"/>
    <property type="match status" value="1"/>
</dbReference>
<evidence type="ECO:0000313" key="9">
    <source>
        <dbReference type="EMBL" id="QOY36875.1"/>
    </source>
</evidence>
<comment type="subcellular location">
    <subcellularLocation>
        <location evidence="1 6">Cell membrane</location>
        <topology evidence="1 6">Multi-pass membrane protein</topology>
    </subcellularLocation>
</comment>
<protein>
    <recommendedName>
        <fullName evidence="6">TVP38/TMEM64 family membrane protein</fullName>
    </recommendedName>
</protein>
<dbReference type="InterPro" id="IPR032816">
    <property type="entry name" value="VTT_dom"/>
</dbReference>
<reference evidence="8 10" key="1">
    <citation type="submission" date="2016-10" db="EMBL/GenBank/DDBJ databases">
        <title>Draft genome sequences of four alkaliphilic bacteria belonging to the Anaerobacillus genus.</title>
        <authorList>
            <person name="Bassil N.M."/>
            <person name="Lloyd J.R."/>
        </authorList>
    </citation>
    <scope>NUCLEOTIDE SEQUENCE [LARGE SCALE GENOMIC DNA]</scope>
    <source>
        <strain evidence="8 10">NB2006</strain>
    </source>
</reference>
<evidence type="ECO:0000313" key="10">
    <source>
        <dbReference type="Proteomes" id="UP000180175"/>
    </source>
</evidence>
<keyword evidence="4 6" id="KW-1133">Transmembrane helix</keyword>
<dbReference type="EMBL" id="CP063356">
    <property type="protein sequence ID" value="QOY36875.1"/>
    <property type="molecule type" value="Genomic_DNA"/>
</dbReference>
<reference evidence="9 10" key="3">
    <citation type="journal article" date="2019" name="Int. J. Syst. Evol. Microbiol.">
        <title>Anaerobacillus isosaccharinicus sp. nov., an alkaliphilic bacterium which degrades isosaccharinic acid.</title>
        <authorList>
            <person name="Bassil N.M."/>
            <person name="Lloyd J.R."/>
        </authorList>
    </citation>
    <scope>NUCLEOTIDE SEQUENCE [LARGE SCALE GENOMIC DNA]</scope>
    <source>
        <strain evidence="9 10">NB2006</strain>
    </source>
</reference>
<feature type="domain" description="VTT" evidence="7">
    <location>
        <begin position="33"/>
        <end position="151"/>
    </location>
</feature>
<evidence type="ECO:0000256" key="4">
    <source>
        <dbReference type="ARBA" id="ARBA00022989"/>
    </source>
</evidence>
<comment type="similarity">
    <text evidence="6">Belongs to the TVP38/TMEM64 family.</text>
</comment>
<reference evidence="9 10" key="2">
    <citation type="journal article" date="2017" name="Genome Announc.">
        <title>Draft Genome Sequences of Four Alkaliphilic Bacteria Belonging to the Anaerobacillus Genus.</title>
        <authorList>
            <person name="Bassil N.M."/>
            <person name="Lloyd J.R."/>
        </authorList>
    </citation>
    <scope>NUCLEOTIDE SEQUENCE [LARGE SCALE GENOMIC DNA]</scope>
    <source>
        <strain evidence="9 10">NB2006</strain>
    </source>
</reference>
<gene>
    <name evidence="9" type="ORF">AWH56_004275</name>
    <name evidence="8" type="ORF">AWH56_21040</name>
</gene>
<evidence type="ECO:0000259" key="7">
    <source>
        <dbReference type="Pfam" id="PF09335"/>
    </source>
</evidence>
<keyword evidence="2 6" id="KW-1003">Cell membrane</keyword>
<proteinExistence type="inferred from homology"/>
<evidence type="ECO:0000256" key="5">
    <source>
        <dbReference type="ARBA" id="ARBA00023136"/>
    </source>
</evidence>
<dbReference type="RefSeq" id="WP_071318894.1">
    <property type="nucleotide sequence ID" value="NZ_CP063356.2"/>
</dbReference>
<keyword evidence="3 6" id="KW-0812">Transmembrane</keyword>
<dbReference type="AlphaFoldDB" id="A0A1S2L397"/>